<proteinExistence type="predicted"/>
<dbReference type="InterPro" id="IPR017884">
    <property type="entry name" value="SANT_dom"/>
</dbReference>
<dbReference type="AlphaFoldDB" id="M2X851"/>
<feature type="domain" description="SANT" evidence="7">
    <location>
        <begin position="95"/>
        <end position="146"/>
    </location>
</feature>
<feature type="domain" description="HTH myb-type" evidence="8">
    <location>
        <begin position="94"/>
        <end position="146"/>
    </location>
</feature>
<feature type="compositionally biased region" description="Polar residues" evidence="5">
    <location>
        <begin position="37"/>
        <end position="74"/>
    </location>
</feature>
<dbReference type="InterPro" id="IPR009057">
    <property type="entry name" value="Homeodomain-like_sf"/>
</dbReference>
<keyword evidence="4" id="KW-0539">Nucleus</keyword>
<evidence type="ECO:0000259" key="8">
    <source>
        <dbReference type="PROSITE" id="PS51294"/>
    </source>
</evidence>
<evidence type="ECO:0000259" key="6">
    <source>
        <dbReference type="PROSITE" id="PS50090"/>
    </source>
</evidence>
<dbReference type="Pfam" id="PF00249">
    <property type="entry name" value="Myb_DNA-binding"/>
    <property type="match status" value="1"/>
</dbReference>
<evidence type="ECO:0000256" key="3">
    <source>
        <dbReference type="ARBA" id="ARBA00023163"/>
    </source>
</evidence>
<feature type="domain" description="Myb-like" evidence="6">
    <location>
        <begin position="92"/>
        <end position="142"/>
    </location>
</feature>
<dbReference type="KEGG" id="gsl:Gasu_63230"/>
<dbReference type="GO" id="GO:0003677">
    <property type="term" value="F:DNA binding"/>
    <property type="evidence" value="ECO:0007669"/>
    <property type="project" value="UniProtKB-KW"/>
</dbReference>
<dbReference type="STRING" id="130081.M2X851"/>
<feature type="compositionally biased region" description="Low complexity" evidence="5">
    <location>
        <begin position="191"/>
        <end position="203"/>
    </location>
</feature>
<dbReference type="eggNOG" id="KOG0724">
    <property type="taxonomic scope" value="Eukaryota"/>
</dbReference>
<evidence type="ECO:0000256" key="1">
    <source>
        <dbReference type="ARBA" id="ARBA00023015"/>
    </source>
</evidence>
<feature type="compositionally biased region" description="Basic and acidic residues" evidence="5">
    <location>
        <begin position="173"/>
        <end position="189"/>
    </location>
</feature>
<evidence type="ECO:0000256" key="5">
    <source>
        <dbReference type="SAM" id="MobiDB-lite"/>
    </source>
</evidence>
<dbReference type="InterPro" id="IPR017930">
    <property type="entry name" value="Myb_dom"/>
</dbReference>
<dbReference type="PROSITE" id="PS51293">
    <property type="entry name" value="SANT"/>
    <property type="match status" value="1"/>
</dbReference>
<dbReference type="PANTHER" id="PTHR12802:SF155">
    <property type="entry name" value="DEUBIQUITINASE MYSM1"/>
    <property type="match status" value="1"/>
</dbReference>
<dbReference type="PROSITE" id="PS51294">
    <property type="entry name" value="HTH_MYB"/>
    <property type="match status" value="1"/>
</dbReference>
<dbReference type="GeneID" id="17085009"/>
<dbReference type="CDD" id="cd00167">
    <property type="entry name" value="SANT"/>
    <property type="match status" value="1"/>
</dbReference>
<dbReference type="NCBIfam" id="TIGR01557">
    <property type="entry name" value="myb_SHAQKYF"/>
    <property type="match status" value="1"/>
</dbReference>
<dbReference type="RefSeq" id="XP_005702542.1">
    <property type="nucleotide sequence ID" value="XM_005702485.1"/>
</dbReference>
<evidence type="ECO:0000259" key="7">
    <source>
        <dbReference type="PROSITE" id="PS51293"/>
    </source>
</evidence>
<feature type="compositionally biased region" description="Basic residues" evidence="5">
    <location>
        <begin position="85"/>
        <end position="94"/>
    </location>
</feature>
<dbReference type="OrthoDB" id="118550at2759"/>
<dbReference type="InterPro" id="IPR006447">
    <property type="entry name" value="Myb_dom_plants"/>
</dbReference>
<feature type="compositionally biased region" description="Polar residues" evidence="5">
    <location>
        <begin position="204"/>
        <end position="214"/>
    </location>
</feature>
<reference evidence="10" key="1">
    <citation type="journal article" date="2013" name="Science">
        <title>Gene transfer from bacteria and archaea facilitated evolution of an extremophilic eukaryote.</title>
        <authorList>
            <person name="Schonknecht G."/>
            <person name="Chen W.H."/>
            <person name="Ternes C.M."/>
            <person name="Barbier G.G."/>
            <person name="Shrestha R.P."/>
            <person name="Stanke M."/>
            <person name="Brautigam A."/>
            <person name="Baker B.J."/>
            <person name="Banfield J.F."/>
            <person name="Garavito R.M."/>
            <person name="Carr K."/>
            <person name="Wilkerson C."/>
            <person name="Rensing S.A."/>
            <person name="Gagneul D."/>
            <person name="Dickenson N.E."/>
            <person name="Oesterhelt C."/>
            <person name="Lercher M.J."/>
            <person name="Weber A.P."/>
        </authorList>
    </citation>
    <scope>NUCLEOTIDE SEQUENCE [LARGE SCALE GENOMIC DNA]</scope>
    <source>
        <strain evidence="10">074W</strain>
    </source>
</reference>
<dbReference type="SMART" id="SM00717">
    <property type="entry name" value="SANT"/>
    <property type="match status" value="1"/>
</dbReference>
<dbReference type="Proteomes" id="UP000030680">
    <property type="component" value="Unassembled WGS sequence"/>
</dbReference>
<evidence type="ECO:0000256" key="2">
    <source>
        <dbReference type="ARBA" id="ARBA00023125"/>
    </source>
</evidence>
<keyword evidence="3" id="KW-0804">Transcription</keyword>
<keyword evidence="1" id="KW-0805">Transcription regulation</keyword>
<evidence type="ECO:0000256" key="4">
    <source>
        <dbReference type="ARBA" id="ARBA00023242"/>
    </source>
</evidence>
<gene>
    <name evidence="9" type="ORF">Gasu_63230</name>
</gene>
<organism evidence="9 10">
    <name type="scientific">Galdieria sulphuraria</name>
    <name type="common">Red alga</name>
    <dbReference type="NCBI Taxonomy" id="130081"/>
    <lineage>
        <taxon>Eukaryota</taxon>
        <taxon>Rhodophyta</taxon>
        <taxon>Bangiophyceae</taxon>
        <taxon>Galdieriales</taxon>
        <taxon>Galdieriaceae</taxon>
        <taxon>Galdieria</taxon>
    </lineage>
</organism>
<dbReference type="PROSITE" id="PS50090">
    <property type="entry name" value="MYB_LIKE"/>
    <property type="match status" value="1"/>
</dbReference>
<dbReference type="PANTHER" id="PTHR12802">
    <property type="entry name" value="SWI/SNF COMPLEX-RELATED"/>
    <property type="match status" value="1"/>
</dbReference>
<dbReference type="EMBL" id="KB454646">
    <property type="protein sequence ID" value="EME26022.1"/>
    <property type="molecule type" value="Genomic_DNA"/>
</dbReference>
<dbReference type="Gramene" id="EME26022">
    <property type="protein sequence ID" value="EME26022"/>
    <property type="gene ID" value="Gasu_63230"/>
</dbReference>
<evidence type="ECO:0000313" key="9">
    <source>
        <dbReference type="EMBL" id="EME26022.1"/>
    </source>
</evidence>
<protein>
    <submittedName>
        <fullName evidence="9">Myb family transcription factor</fullName>
    </submittedName>
</protein>
<dbReference type="Gene3D" id="1.10.10.60">
    <property type="entry name" value="Homeodomain-like"/>
    <property type="match status" value="1"/>
</dbReference>
<dbReference type="InterPro" id="IPR001005">
    <property type="entry name" value="SANT/Myb"/>
</dbReference>
<accession>M2X851</accession>
<evidence type="ECO:0000313" key="10">
    <source>
        <dbReference type="Proteomes" id="UP000030680"/>
    </source>
</evidence>
<feature type="compositionally biased region" description="Basic and acidic residues" evidence="5">
    <location>
        <begin position="19"/>
        <end position="36"/>
    </location>
</feature>
<feature type="region of interest" description="Disordered" evidence="5">
    <location>
        <begin position="152"/>
        <end position="215"/>
    </location>
</feature>
<name>M2X851_GALSU</name>
<sequence>MDVPSYRFECTPLVEVKKEARDLEDRKEPKGSRKTETTNIVTDTSRNLVSSMGRPVSTSTVSDGSSKGSEVQPESSYSSSTFRKQQGRKPYQLKKVRESWTPEEHERFVEALRKYGRNWKRIRDCVGGKDLFQIRSHAQKYFIKVQKYGMQETIPPPRPKRKSIKVDPSQGKQEIKEDTSRVDPFDELHCSNSSIVQDSSSNNVRLPQASSSGDQLKKSAVTQLFAPHNIEKCDDSEFGQVPEISDGYRMGQMATGPDFGKVYDIFSRVCEDGGEEQVENNLKDGIRSLSVVDKELVCLLAKNMKANVSKDVFRNAIIEVTQSSTRNCNDKEWNPNANE</sequence>
<keyword evidence="2" id="KW-0238">DNA-binding</keyword>
<keyword evidence="10" id="KW-1185">Reference proteome</keyword>
<feature type="region of interest" description="Disordered" evidence="5">
    <location>
        <begin position="19"/>
        <end position="95"/>
    </location>
</feature>
<dbReference type="SUPFAM" id="SSF46689">
    <property type="entry name" value="Homeodomain-like"/>
    <property type="match status" value="1"/>
</dbReference>